<dbReference type="SMART" id="SM00922">
    <property type="entry name" value="MR_MLE"/>
    <property type="match status" value="1"/>
</dbReference>
<dbReference type="AlphaFoldDB" id="A0A191ZTU9"/>
<evidence type="ECO:0000313" key="9">
    <source>
        <dbReference type="Proteomes" id="UP000078572"/>
    </source>
</evidence>
<dbReference type="InterPro" id="IPR013342">
    <property type="entry name" value="Mandelate_racemase_C"/>
</dbReference>
<dbReference type="CDD" id="cd03319">
    <property type="entry name" value="L-Ala-DL-Glu_epimerase"/>
    <property type="match status" value="1"/>
</dbReference>
<dbReference type="EC" id="5.1.1.-" evidence="7"/>
<dbReference type="PANTHER" id="PTHR48080">
    <property type="entry name" value="D-GALACTONATE DEHYDRATASE-RELATED"/>
    <property type="match status" value="1"/>
</dbReference>
<dbReference type="GO" id="GO:0046872">
    <property type="term" value="F:metal ion binding"/>
    <property type="evidence" value="ECO:0007669"/>
    <property type="project" value="UniProtKB-KW"/>
</dbReference>
<dbReference type="STRING" id="190721.ACS15_0681"/>
<dbReference type="InterPro" id="IPR013341">
    <property type="entry name" value="Mandelate_racemase_N_dom"/>
</dbReference>
<dbReference type="Proteomes" id="UP000078572">
    <property type="component" value="Chromosome 1"/>
</dbReference>
<evidence type="ECO:0000256" key="3">
    <source>
        <dbReference type="ARBA" id="ARBA00022842"/>
    </source>
</evidence>
<dbReference type="PANTHER" id="PTHR48080:SF3">
    <property type="entry name" value="ENOLASE SUPERFAMILY MEMBER DDB_G0284701"/>
    <property type="match status" value="1"/>
</dbReference>
<keyword evidence="4 7" id="KW-0413">Isomerase</keyword>
<evidence type="ECO:0000256" key="7">
    <source>
        <dbReference type="RuleBase" id="RU366006"/>
    </source>
</evidence>
<dbReference type="InterPro" id="IPR036849">
    <property type="entry name" value="Enolase-like_C_sf"/>
</dbReference>
<dbReference type="Pfam" id="PF02746">
    <property type="entry name" value="MR_MLE_N"/>
    <property type="match status" value="1"/>
</dbReference>
<dbReference type="SFLD" id="SFLDG00180">
    <property type="entry name" value="muconate_cycloisomerase"/>
    <property type="match status" value="1"/>
</dbReference>
<feature type="binding site" evidence="6">
    <location>
        <position position="226"/>
    </location>
    <ligand>
        <name>Mg(2+)</name>
        <dbReference type="ChEBI" id="CHEBI:18420"/>
    </ligand>
</feature>
<dbReference type="Gene3D" id="3.20.20.120">
    <property type="entry name" value="Enolase-like C-terminal domain"/>
    <property type="match status" value="1"/>
</dbReference>
<reference evidence="9" key="1">
    <citation type="submission" date="2016-06" db="EMBL/GenBank/DDBJ databases">
        <authorList>
            <person name="Xu Y."/>
            <person name="Nagy A."/>
            <person name="Yan X."/>
            <person name="Kim S.W."/>
            <person name="Haley B."/>
            <person name="Liu N.T."/>
            <person name="Nou X."/>
        </authorList>
    </citation>
    <scope>NUCLEOTIDE SEQUENCE [LARGE SCALE GENOMIC DNA]</scope>
    <source>
        <strain evidence="9">ATCC 49129</strain>
    </source>
</reference>
<dbReference type="GeneID" id="61524994"/>
<dbReference type="Pfam" id="PF13378">
    <property type="entry name" value="MR_MLE_C"/>
    <property type="match status" value="1"/>
</dbReference>
<keyword evidence="9" id="KW-1185">Reference proteome</keyword>
<dbReference type="PROSITE" id="PS00909">
    <property type="entry name" value="MR_MLE_2"/>
    <property type="match status" value="1"/>
</dbReference>
<evidence type="ECO:0000313" key="8">
    <source>
        <dbReference type="EMBL" id="ANJ71521.1"/>
    </source>
</evidence>
<organism evidence="8 9">
    <name type="scientific">Ralstonia insidiosa</name>
    <dbReference type="NCBI Taxonomy" id="190721"/>
    <lineage>
        <taxon>Bacteria</taxon>
        <taxon>Pseudomonadati</taxon>
        <taxon>Pseudomonadota</taxon>
        <taxon>Betaproteobacteria</taxon>
        <taxon>Burkholderiales</taxon>
        <taxon>Burkholderiaceae</taxon>
        <taxon>Ralstonia</taxon>
    </lineage>
</organism>
<evidence type="ECO:0000256" key="5">
    <source>
        <dbReference type="PIRSR" id="PIRSR634603-1"/>
    </source>
</evidence>
<feature type="binding site" evidence="6">
    <location>
        <position position="203"/>
    </location>
    <ligand>
        <name>Mg(2+)</name>
        <dbReference type="ChEBI" id="CHEBI:18420"/>
    </ligand>
</feature>
<dbReference type="InterPro" id="IPR029065">
    <property type="entry name" value="Enolase_C-like"/>
</dbReference>
<feature type="binding site" evidence="6">
    <location>
        <position position="177"/>
    </location>
    <ligand>
        <name>Mg(2+)</name>
        <dbReference type="ChEBI" id="CHEBI:18420"/>
    </ligand>
</feature>
<dbReference type="InterPro" id="IPR034593">
    <property type="entry name" value="DgoD-like"/>
</dbReference>
<dbReference type="EMBL" id="CP016022">
    <property type="protein sequence ID" value="ANJ71521.1"/>
    <property type="molecule type" value="Genomic_DNA"/>
</dbReference>
<dbReference type="SFLD" id="SFLDS00001">
    <property type="entry name" value="Enolase"/>
    <property type="match status" value="1"/>
</dbReference>
<proteinExistence type="inferred from homology"/>
<keyword evidence="3 6" id="KW-0460">Magnesium</keyword>
<dbReference type="OrthoDB" id="9782675at2"/>
<sequence>MTSCSLSTQIERWPLAAPFQITGYLIDTAQVVVVTIADEHHEGVGEAAGVFYLGETPESIVAQIEAVRPSIERGITRAQLLALLPSGGARNAVDAALWALESKREALPVWRIAQLPPPRPLLTTMTIGVDTPQAMASKARSLGQARALKIKLDGSVRDASRLLSIRESRPDVPLSVDANQGWSRVHLDTMLPVLQQVGIDMLEQPFAIGADTCLDMLDYPIPLAADESFQDVQDLPSVARRYDIVNIKLDKCGGLTRALELASSARAAGLSVMVGCMPGTSLAIAPAFLLGQLCDRIDLDGPLFLAKDRPVGAHYTDGLLLYPDAAWGSAVDNAVLP</sequence>
<dbReference type="GO" id="GO:0016855">
    <property type="term" value="F:racemase and epimerase activity, acting on amino acids and derivatives"/>
    <property type="evidence" value="ECO:0007669"/>
    <property type="project" value="UniProtKB-UniRule"/>
</dbReference>
<protein>
    <recommendedName>
        <fullName evidence="7">Dipeptide epimerase</fullName>
        <ecNumber evidence="7">5.1.1.-</ecNumber>
    </recommendedName>
</protein>
<gene>
    <name evidence="8" type="ORF">A9Y76_03085</name>
</gene>
<keyword evidence="2 6" id="KW-0479">Metal-binding</keyword>
<dbReference type="SFLD" id="SFLDF00010">
    <property type="entry name" value="dipeptide_epimerase"/>
    <property type="match status" value="1"/>
</dbReference>
<dbReference type="InterPro" id="IPR018110">
    <property type="entry name" value="Mandel_Rmase/mucon_lact_enz_CS"/>
</dbReference>
<accession>A0A191ZTU9</accession>
<feature type="active site" description="Proton acceptor; specific for (R)-substrate epimerization" evidence="5">
    <location>
        <position position="151"/>
    </location>
</feature>
<comment type="cofactor">
    <cofactor evidence="6 7">
        <name>Mg(2+)</name>
        <dbReference type="ChEBI" id="CHEBI:18420"/>
    </cofactor>
    <text evidence="6 7">Binds 1 Mg(2+) ion per subunit.</text>
</comment>
<evidence type="ECO:0000256" key="6">
    <source>
        <dbReference type="PIRSR" id="PIRSR634603-3"/>
    </source>
</evidence>
<dbReference type="RefSeq" id="WP_064801901.1">
    <property type="nucleotide sequence ID" value="NZ_CP016022.1"/>
</dbReference>
<dbReference type="InterPro" id="IPR029017">
    <property type="entry name" value="Enolase-like_N"/>
</dbReference>
<dbReference type="SUPFAM" id="SSF54826">
    <property type="entry name" value="Enolase N-terminal domain-like"/>
    <property type="match status" value="1"/>
</dbReference>
<evidence type="ECO:0000256" key="2">
    <source>
        <dbReference type="ARBA" id="ARBA00022723"/>
    </source>
</evidence>
<evidence type="ECO:0000256" key="4">
    <source>
        <dbReference type="ARBA" id="ARBA00023235"/>
    </source>
</evidence>
<comment type="similarity">
    <text evidence="1 7">Belongs to the mandelate racemase/muconate lactonizing enzyme family.</text>
</comment>
<dbReference type="Gene3D" id="3.30.390.10">
    <property type="entry name" value="Enolase-like, N-terminal domain"/>
    <property type="match status" value="1"/>
</dbReference>
<evidence type="ECO:0000256" key="1">
    <source>
        <dbReference type="ARBA" id="ARBA00008031"/>
    </source>
</evidence>
<feature type="active site" description="Proton acceptor; specific for (S)-substrate epimerization" evidence="5">
    <location>
        <position position="248"/>
    </location>
</feature>
<dbReference type="InterPro" id="IPR034603">
    <property type="entry name" value="Dipeptide_epimerase"/>
</dbReference>
<dbReference type="SUPFAM" id="SSF51604">
    <property type="entry name" value="Enolase C-terminal domain-like"/>
    <property type="match status" value="1"/>
</dbReference>
<name>A0A191ZTU9_9RALS</name>
<dbReference type="GO" id="GO:0009063">
    <property type="term" value="P:amino acid catabolic process"/>
    <property type="evidence" value="ECO:0007669"/>
    <property type="project" value="InterPro"/>
</dbReference>